<gene>
    <name evidence="2" type="ORF">PVAP13_1NG233100</name>
</gene>
<organism evidence="2 3">
    <name type="scientific">Panicum virgatum</name>
    <name type="common">Blackwell switchgrass</name>
    <dbReference type="NCBI Taxonomy" id="38727"/>
    <lineage>
        <taxon>Eukaryota</taxon>
        <taxon>Viridiplantae</taxon>
        <taxon>Streptophyta</taxon>
        <taxon>Embryophyta</taxon>
        <taxon>Tracheophyta</taxon>
        <taxon>Spermatophyta</taxon>
        <taxon>Magnoliopsida</taxon>
        <taxon>Liliopsida</taxon>
        <taxon>Poales</taxon>
        <taxon>Poaceae</taxon>
        <taxon>PACMAD clade</taxon>
        <taxon>Panicoideae</taxon>
        <taxon>Panicodae</taxon>
        <taxon>Paniceae</taxon>
        <taxon>Panicinae</taxon>
        <taxon>Panicum</taxon>
        <taxon>Panicum sect. Hiantes</taxon>
    </lineage>
</organism>
<feature type="compositionally biased region" description="Polar residues" evidence="1">
    <location>
        <begin position="174"/>
        <end position="190"/>
    </location>
</feature>
<keyword evidence="3" id="KW-1185">Reference proteome</keyword>
<reference evidence="2" key="1">
    <citation type="submission" date="2020-05" db="EMBL/GenBank/DDBJ databases">
        <title>WGS assembly of Panicum virgatum.</title>
        <authorList>
            <person name="Lovell J.T."/>
            <person name="Jenkins J."/>
            <person name="Shu S."/>
            <person name="Juenger T.E."/>
            <person name="Schmutz J."/>
        </authorList>
    </citation>
    <scope>NUCLEOTIDE SEQUENCE</scope>
    <source>
        <strain evidence="2">AP13</strain>
    </source>
</reference>
<dbReference type="InterPro" id="IPR039266">
    <property type="entry name" value="EN-1/SPM"/>
</dbReference>
<dbReference type="AlphaFoldDB" id="A0A8T0WNM4"/>
<dbReference type="PANTHER" id="PTHR33157">
    <property type="entry name" value="AUTONOMOUS TRANSPOSABLE ELEMENT EN-1 MOSAIC PROTEIN-RELATED"/>
    <property type="match status" value="1"/>
</dbReference>
<comment type="caution">
    <text evidence="2">The sequence shown here is derived from an EMBL/GenBank/DDBJ whole genome shotgun (WGS) entry which is preliminary data.</text>
</comment>
<evidence type="ECO:0000256" key="1">
    <source>
        <dbReference type="SAM" id="MobiDB-lite"/>
    </source>
</evidence>
<protein>
    <submittedName>
        <fullName evidence="2">Uncharacterized protein</fullName>
    </submittedName>
</protein>
<dbReference type="Proteomes" id="UP000823388">
    <property type="component" value="Chromosome 1N"/>
</dbReference>
<evidence type="ECO:0000313" key="3">
    <source>
        <dbReference type="Proteomes" id="UP000823388"/>
    </source>
</evidence>
<name>A0A8T0WNM4_PANVG</name>
<evidence type="ECO:0000313" key="2">
    <source>
        <dbReference type="EMBL" id="KAG2649630.1"/>
    </source>
</evidence>
<dbReference type="EMBL" id="CM029038">
    <property type="protein sequence ID" value="KAG2649630.1"/>
    <property type="molecule type" value="Genomic_DNA"/>
</dbReference>
<sequence length="190" mass="21149">MVSSLRTSYIVIIINTYCCMKSGIKNYDCSGNAGPIPSERAQQLVDDYNAALQEKYPDNWQEQPFDGQIAYDIGGGLSHGHLAIGDGAVKKGPIIDSAKANEIRPSTSRSYQNLFRMYEEEVQNKHRLSQQNAVLTRHVKRTDHLQMIIDEKANIVIPPDMLVEEENDMRETGDGSSHASANLDINSDGH</sequence>
<dbReference type="GO" id="GO:0032196">
    <property type="term" value="P:transposition"/>
    <property type="evidence" value="ECO:0007669"/>
    <property type="project" value="InterPro"/>
</dbReference>
<accession>A0A8T0WNM4</accession>
<dbReference type="PANTHER" id="PTHR33157:SF14">
    <property type="entry name" value="AUTONOMOUS TRANSPOSABLE ELEMENT EN-1 MOSAIC PROTEIN"/>
    <property type="match status" value="1"/>
</dbReference>
<feature type="region of interest" description="Disordered" evidence="1">
    <location>
        <begin position="168"/>
        <end position="190"/>
    </location>
</feature>
<proteinExistence type="predicted"/>